<dbReference type="SUPFAM" id="SSF55383">
    <property type="entry name" value="Copper amine oxidase, domain N"/>
    <property type="match status" value="1"/>
</dbReference>
<evidence type="ECO:0000259" key="2">
    <source>
        <dbReference type="Pfam" id="PF07833"/>
    </source>
</evidence>
<evidence type="ECO:0000313" key="4">
    <source>
        <dbReference type="Proteomes" id="UP001519273"/>
    </source>
</evidence>
<dbReference type="InterPro" id="IPR012854">
    <property type="entry name" value="Cu_amine_oxidase-like_N"/>
</dbReference>
<keyword evidence="4" id="KW-1185">Reference proteome</keyword>
<comment type="caution">
    <text evidence="3">The sequence shown here is derived from an EMBL/GenBank/DDBJ whole genome shotgun (WGS) entry which is preliminary data.</text>
</comment>
<dbReference type="InterPro" id="IPR036582">
    <property type="entry name" value="Mao_N_sf"/>
</dbReference>
<dbReference type="EMBL" id="JAGGKP010000004">
    <property type="protein sequence ID" value="MBP1937259.1"/>
    <property type="molecule type" value="Genomic_DNA"/>
</dbReference>
<evidence type="ECO:0000256" key="1">
    <source>
        <dbReference type="SAM" id="SignalP"/>
    </source>
</evidence>
<organism evidence="3 4">
    <name type="scientific">Paenibacillus sediminis</name>
    <dbReference type="NCBI Taxonomy" id="664909"/>
    <lineage>
        <taxon>Bacteria</taxon>
        <taxon>Bacillati</taxon>
        <taxon>Bacillota</taxon>
        <taxon>Bacilli</taxon>
        <taxon>Bacillales</taxon>
        <taxon>Paenibacillaceae</taxon>
        <taxon>Paenibacillus</taxon>
    </lineage>
</organism>
<keyword evidence="1" id="KW-0732">Signal</keyword>
<sequence length="283" mass="31890">MKKAKFFITAMVAMAVILGFSKNSYASPSIVEKKVPVLLKINEYDVLYTFPKQPYLDKNNRLMIPLRAVSELIGSNVSYNQAQKTASIQLNNKVLNITVGSNIIQVNNTEKAMDTIPVMYNQSMFIPVRALIDNSDIPSNIDPKTGMVHIESESLDKNQSIKLIKESDLPPDQIADYNAIQPLTYDLTLNDNEKGKLQKGSINITSKNISGKAIAQGKEDLHIIFMFDNAFQMEADWNTTDQNNERLRPALSINQTFNRVDNFAASNYEEKLKYILAIGRTFK</sequence>
<dbReference type="Gene3D" id="3.30.457.10">
    <property type="entry name" value="Copper amine oxidase-like, N-terminal domain"/>
    <property type="match status" value="1"/>
</dbReference>
<protein>
    <submittedName>
        <fullName evidence="3">Membrane protein</fullName>
    </submittedName>
</protein>
<proteinExistence type="predicted"/>
<accession>A0ABS4H401</accession>
<name>A0ABS4H401_9BACL</name>
<feature type="signal peptide" evidence="1">
    <location>
        <begin position="1"/>
        <end position="26"/>
    </location>
</feature>
<reference evidence="3 4" key="1">
    <citation type="submission" date="2021-03" db="EMBL/GenBank/DDBJ databases">
        <title>Genomic Encyclopedia of Type Strains, Phase IV (KMG-IV): sequencing the most valuable type-strain genomes for metagenomic binning, comparative biology and taxonomic classification.</title>
        <authorList>
            <person name="Goeker M."/>
        </authorList>
    </citation>
    <scope>NUCLEOTIDE SEQUENCE [LARGE SCALE GENOMIC DNA]</scope>
    <source>
        <strain evidence="3 4">DSM 23491</strain>
    </source>
</reference>
<dbReference type="Proteomes" id="UP001519273">
    <property type="component" value="Unassembled WGS sequence"/>
</dbReference>
<feature type="domain" description="Copper amine oxidase-like N-terminal" evidence="2">
    <location>
        <begin position="48"/>
        <end position="150"/>
    </location>
</feature>
<dbReference type="RefSeq" id="WP_209849318.1">
    <property type="nucleotide sequence ID" value="NZ_CBCRVE010000023.1"/>
</dbReference>
<dbReference type="Pfam" id="PF07833">
    <property type="entry name" value="Cu_amine_oxidN1"/>
    <property type="match status" value="1"/>
</dbReference>
<feature type="chain" id="PRO_5046738835" evidence="1">
    <location>
        <begin position="27"/>
        <end position="283"/>
    </location>
</feature>
<evidence type="ECO:0000313" key="3">
    <source>
        <dbReference type="EMBL" id="MBP1937259.1"/>
    </source>
</evidence>
<gene>
    <name evidence="3" type="ORF">J2Z20_002152</name>
</gene>